<evidence type="ECO:0000313" key="2">
    <source>
        <dbReference type="Proteomes" id="UP000034794"/>
    </source>
</evidence>
<dbReference type="Proteomes" id="UP000034794">
    <property type="component" value="Unassembled WGS sequence"/>
</dbReference>
<protein>
    <submittedName>
        <fullName evidence="1">Uncharacterized protein</fullName>
    </submittedName>
</protein>
<dbReference type="EMBL" id="LCMI01000001">
    <property type="protein sequence ID" value="KKU33729.1"/>
    <property type="molecule type" value="Genomic_DNA"/>
</dbReference>
<evidence type="ECO:0000313" key="1">
    <source>
        <dbReference type="EMBL" id="KKU33729.1"/>
    </source>
</evidence>
<sequence>MAIRPLEIIVNLTRDQFVYIVLLNGNLDVKSSEGDEMVIGGAQDHRKYGPAGTEDGSYHFFRTYITYQGHDLFARANFASHDDGKTYRGILFVNM</sequence>
<name>A0A0G1PLQ1_9BACT</name>
<accession>A0A0G1PLQ1</accession>
<dbReference type="AlphaFoldDB" id="A0A0G1PLQ1"/>
<gene>
    <name evidence="1" type="ORF">UX47_C0001G0012</name>
</gene>
<organism evidence="1 2">
    <name type="scientific">Candidatus Collierbacteria bacterium GW2011_GWA2_46_26</name>
    <dbReference type="NCBI Taxonomy" id="1618381"/>
    <lineage>
        <taxon>Bacteria</taxon>
        <taxon>Candidatus Collieribacteriota</taxon>
    </lineage>
</organism>
<proteinExistence type="predicted"/>
<reference evidence="1 2" key="1">
    <citation type="journal article" date="2015" name="Nature">
        <title>rRNA introns, odd ribosomes, and small enigmatic genomes across a large radiation of phyla.</title>
        <authorList>
            <person name="Brown C.T."/>
            <person name="Hug L.A."/>
            <person name="Thomas B.C."/>
            <person name="Sharon I."/>
            <person name="Castelle C.J."/>
            <person name="Singh A."/>
            <person name="Wilkins M.J."/>
            <person name="Williams K.H."/>
            <person name="Banfield J.F."/>
        </authorList>
    </citation>
    <scope>NUCLEOTIDE SEQUENCE [LARGE SCALE GENOMIC DNA]</scope>
</reference>
<comment type="caution">
    <text evidence="1">The sequence shown here is derived from an EMBL/GenBank/DDBJ whole genome shotgun (WGS) entry which is preliminary data.</text>
</comment>